<accession>A0A1G9UDR6</accession>
<dbReference type="InterPro" id="IPR026444">
    <property type="entry name" value="Secre_tail"/>
</dbReference>
<evidence type="ECO:0000259" key="1">
    <source>
        <dbReference type="Pfam" id="PF12708"/>
    </source>
</evidence>
<dbReference type="AlphaFoldDB" id="A0A1G9UDR6"/>
<dbReference type="InterPro" id="IPR024535">
    <property type="entry name" value="RHGA/B-epi-like_pectate_lyase"/>
</dbReference>
<dbReference type="NCBIfam" id="TIGR04183">
    <property type="entry name" value="Por_Secre_tail"/>
    <property type="match status" value="1"/>
</dbReference>
<reference evidence="2 3" key="1">
    <citation type="submission" date="2016-10" db="EMBL/GenBank/DDBJ databases">
        <authorList>
            <person name="de Groot N.N."/>
        </authorList>
    </citation>
    <scope>NUCLEOTIDE SEQUENCE [LARGE SCALE GENOMIC DNA]</scope>
    <source>
        <strain evidence="2 3">DSM 25186</strain>
    </source>
</reference>
<feature type="domain" description="Rhamnogalacturonase A/B/Epimerase-like pectate lyase" evidence="1">
    <location>
        <begin position="43"/>
        <end position="119"/>
    </location>
</feature>
<dbReference type="EMBL" id="FNFO01000016">
    <property type="protein sequence ID" value="SDM58069.1"/>
    <property type="molecule type" value="Genomic_DNA"/>
</dbReference>
<organism evidence="2 3">
    <name type="scientific">Catalinimonas alkaloidigena</name>
    <dbReference type="NCBI Taxonomy" id="1075417"/>
    <lineage>
        <taxon>Bacteria</taxon>
        <taxon>Pseudomonadati</taxon>
        <taxon>Bacteroidota</taxon>
        <taxon>Cytophagia</taxon>
        <taxon>Cytophagales</taxon>
        <taxon>Catalimonadaceae</taxon>
        <taxon>Catalinimonas</taxon>
    </lineage>
</organism>
<dbReference type="SUPFAM" id="SSF51126">
    <property type="entry name" value="Pectin lyase-like"/>
    <property type="match status" value="1"/>
</dbReference>
<dbReference type="STRING" id="1075417.SAMN05421823_11635"/>
<gene>
    <name evidence="2" type="ORF">SAMN05421823_11635</name>
</gene>
<evidence type="ECO:0000313" key="3">
    <source>
        <dbReference type="Proteomes" id="UP000198510"/>
    </source>
</evidence>
<proteinExistence type="predicted"/>
<dbReference type="Pfam" id="PF12708">
    <property type="entry name" value="Pect-lyase_RHGA_epim"/>
    <property type="match status" value="1"/>
</dbReference>
<name>A0A1G9UDR6_9BACT</name>
<dbReference type="InterPro" id="IPR011050">
    <property type="entry name" value="Pectin_lyase_fold/virulence"/>
</dbReference>
<keyword evidence="3" id="KW-1185">Reference proteome</keyword>
<sequence length="582" mass="64152">MLWWGCCLSGSTQTLPAERTTDWSRAGTVPTEFPDGAWVDFQHAGGFADGVTPNDAVISRLLDSLRGVPAVLYFPPGTYRFERPLVLRDHLILRGASAAETRLRFALQEEKDLISVTGKVTADTAALTADAAQGDRRVHVTASARFQPGDYVYLSEDDARLVTSEWARGETGQVVQISAIQGNVLVLASPLRRPFAQAYQAQLQRWEPVQYVGIEQLALERLDATKAQTSNLHFQYAAHCWVTCVESINGNFAHITASHSTQLEISGSYLHNAFAYGGGGQGYGVMLQFATGECLVHNNVFRHLRHAMILQAGANGNVLAYNYSREPYWDDPFLPTNAAGDLVLHGNYPYANLCEGNQVQNLVIDNSHGINGPYNTFFRNRIELYGIVMNSNPASDRQNFVGNEITNSGAFMGNYLLAGSGHFEYSNNQKGKRVPAQTGDLPEASLYRKTPPPYYGVQEAWPSMGPPHALNAHPLLAAVRWAEGGHTACDVETPVTHRETLPAPRLVLYPNPVRDRLQWRWPSSAPASVRSVEVYGTTGQLLLSAPYTTSLDVSHLPAGLYRLVVTRTDGRRYHQPFIRQGN</sequence>
<dbReference type="InterPro" id="IPR012334">
    <property type="entry name" value="Pectin_lyas_fold"/>
</dbReference>
<dbReference type="Proteomes" id="UP000198510">
    <property type="component" value="Unassembled WGS sequence"/>
</dbReference>
<dbReference type="Gene3D" id="2.160.20.10">
    <property type="entry name" value="Single-stranded right-handed beta-helix, Pectin lyase-like"/>
    <property type="match status" value="1"/>
</dbReference>
<evidence type="ECO:0000313" key="2">
    <source>
        <dbReference type="EMBL" id="SDM58069.1"/>
    </source>
</evidence>
<protein>
    <submittedName>
        <fullName evidence="2">Por secretion system C-terminal sorting domain-containing protein</fullName>
    </submittedName>
</protein>